<dbReference type="Proteomes" id="UP001597102">
    <property type="component" value="Unassembled WGS sequence"/>
</dbReference>
<feature type="signal peptide" evidence="1">
    <location>
        <begin position="1"/>
        <end position="23"/>
    </location>
</feature>
<gene>
    <name evidence="2" type="ORF">ACFQ2F_12285</name>
</gene>
<evidence type="ECO:0000313" key="2">
    <source>
        <dbReference type="EMBL" id="MFD0987875.1"/>
    </source>
</evidence>
<reference evidence="3" key="1">
    <citation type="journal article" date="2019" name="Int. J. Syst. Evol. Microbiol.">
        <title>The Global Catalogue of Microorganisms (GCM) 10K type strain sequencing project: providing services to taxonomists for standard genome sequencing and annotation.</title>
        <authorList>
            <consortium name="The Broad Institute Genomics Platform"/>
            <consortium name="The Broad Institute Genome Sequencing Center for Infectious Disease"/>
            <person name="Wu L."/>
            <person name="Ma J."/>
        </authorList>
    </citation>
    <scope>NUCLEOTIDE SEQUENCE [LARGE SCALE GENOMIC DNA]</scope>
    <source>
        <strain evidence="3">CCUG 61697</strain>
    </source>
</reference>
<dbReference type="EMBL" id="JBHTJO010000001">
    <property type="protein sequence ID" value="MFD0987875.1"/>
    <property type="molecule type" value="Genomic_DNA"/>
</dbReference>
<dbReference type="CDD" id="cd07821">
    <property type="entry name" value="PYR_PYL_RCAR_like"/>
    <property type="match status" value="1"/>
</dbReference>
<dbReference type="Pfam" id="PF10604">
    <property type="entry name" value="Polyketide_cyc2"/>
    <property type="match status" value="1"/>
</dbReference>
<proteinExistence type="predicted"/>
<protein>
    <submittedName>
        <fullName evidence="2">SRPBCC family protein</fullName>
    </submittedName>
</protein>
<dbReference type="Gene3D" id="3.30.530.20">
    <property type="match status" value="1"/>
</dbReference>
<dbReference type="PANTHER" id="PTHR39332">
    <property type="entry name" value="BLL4707 PROTEIN"/>
    <property type="match status" value="1"/>
</dbReference>
<organism evidence="2 3">
    <name type="scientific">Methyloligella solikamskensis</name>
    <dbReference type="NCBI Taxonomy" id="1177756"/>
    <lineage>
        <taxon>Bacteria</taxon>
        <taxon>Pseudomonadati</taxon>
        <taxon>Pseudomonadota</taxon>
        <taxon>Alphaproteobacteria</taxon>
        <taxon>Hyphomicrobiales</taxon>
        <taxon>Hyphomicrobiaceae</taxon>
        <taxon>Methyloligella</taxon>
    </lineage>
</organism>
<evidence type="ECO:0000256" key="1">
    <source>
        <dbReference type="SAM" id="SignalP"/>
    </source>
</evidence>
<dbReference type="RefSeq" id="WP_379090262.1">
    <property type="nucleotide sequence ID" value="NZ_JBHTJO010000001.1"/>
</dbReference>
<name>A0ABW3JDF4_9HYPH</name>
<dbReference type="SUPFAM" id="SSF55961">
    <property type="entry name" value="Bet v1-like"/>
    <property type="match status" value="1"/>
</dbReference>
<feature type="chain" id="PRO_5045968502" evidence="1">
    <location>
        <begin position="24"/>
        <end position="174"/>
    </location>
</feature>
<comment type="caution">
    <text evidence="2">The sequence shown here is derived from an EMBL/GenBank/DDBJ whole genome shotgun (WGS) entry which is preliminary data.</text>
</comment>
<accession>A0ABW3JDF4</accession>
<sequence>MLVRNLILGAAALLVASAAPALAHGPTPKKAEQTITIEATPDEVWAVAKEFGGMADWHPMVEKVETTDGTRTVTLKDGGTLVDSLDDTNEEEMSYSYRLDTPDIENFPVSFYSATLDVNEADGGSEVSWIGRFYRADTGNFPSESQNDEAAIAAMNEFLKTGLEGLKAKVEGGE</sequence>
<dbReference type="InterPro" id="IPR019587">
    <property type="entry name" value="Polyketide_cyclase/dehydratase"/>
</dbReference>
<keyword evidence="1" id="KW-0732">Signal</keyword>
<dbReference type="PANTHER" id="PTHR39332:SF7">
    <property type="entry name" value="SRPBCC FAMILY PROTEIN"/>
    <property type="match status" value="1"/>
</dbReference>
<keyword evidence="3" id="KW-1185">Reference proteome</keyword>
<dbReference type="InterPro" id="IPR023393">
    <property type="entry name" value="START-like_dom_sf"/>
</dbReference>
<evidence type="ECO:0000313" key="3">
    <source>
        <dbReference type="Proteomes" id="UP001597102"/>
    </source>
</evidence>